<dbReference type="AlphaFoldDB" id="A0A8J8T6W7"/>
<feature type="region of interest" description="Disordered" evidence="1">
    <location>
        <begin position="1"/>
        <end position="49"/>
    </location>
</feature>
<feature type="compositionally biased region" description="Polar residues" evidence="1">
    <location>
        <begin position="166"/>
        <end position="178"/>
    </location>
</feature>
<feature type="compositionally biased region" description="Basic and acidic residues" evidence="1">
    <location>
        <begin position="34"/>
        <end position="49"/>
    </location>
</feature>
<proteinExistence type="predicted"/>
<comment type="caution">
    <text evidence="2">The sequence shown here is derived from an EMBL/GenBank/DDBJ whole genome shotgun (WGS) entry which is preliminary data.</text>
</comment>
<dbReference type="EMBL" id="RRYP01002529">
    <property type="protein sequence ID" value="TNV84677.1"/>
    <property type="molecule type" value="Genomic_DNA"/>
</dbReference>
<protein>
    <submittedName>
        <fullName evidence="2">Uncharacterized protein</fullName>
    </submittedName>
</protein>
<accession>A0A8J8T6W7</accession>
<feature type="compositionally biased region" description="Polar residues" evidence="1">
    <location>
        <begin position="12"/>
        <end position="32"/>
    </location>
</feature>
<gene>
    <name evidence="2" type="ORF">FGO68_gene7054</name>
</gene>
<reference evidence="2" key="1">
    <citation type="submission" date="2019-06" db="EMBL/GenBank/DDBJ databases">
        <authorList>
            <person name="Zheng W."/>
        </authorList>
    </citation>
    <scope>NUCLEOTIDE SEQUENCE</scope>
    <source>
        <strain evidence="2">QDHG01</strain>
    </source>
</reference>
<evidence type="ECO:0000313" key="3">
    <source>
        <dbReference type="Proteomes" id="UP000785679"/>
    </source>
</evidence>
<dbReference type="InterPro" id="IPR032727">
    <property type="entry name" value="CLAMP"/>
</dbReference>
<name>A0A8J8T6W7_HALGN</name>
<dbReference type="Pfam" id="PF14769">
    <property type="entry name" value="CLAMP"/>
    <property type="match status" value="1"/>
</dbReference>
<dbReference type="OrthoDB" id="10501031at2759"/>
<dbReference type="Proteomes" id="UP000785679">
    <property type="component" value="Unassembled WGS sequence"/>
</dbReference>
<evidence type="ECO:0000313" key="2">
    <source>
        <dbReference type="EMBL" id="TNV84677.1"/>
    </source>
</evidence>
<sequence>MSKPITKPTAAPGNTTTSQPSVHHLSIPSTSQHHQKEPSHPKLKTPRPEDVYDGKFGAGKFSDIILRPSHLKKVWASSNMKEELISIFQEHFKPKSSLEQEKVEYNEINIFSEFQLYNLVFAKNELIFDDYKASLLLHLSWNLLEFNPDQQTPTESEQNRINTTSTLGGAAQRSRTVHSQQQQQSTPQPDPDAEFAKLLTHKFTLFKNLLFEQLNEEEPALKFTSEELRRIADYMKESYFKHLRLYDYVLNNKQLCEVKRLTINVNEPIVAASLGDALLLGQEEALGYEDDVELVRADIRAQKDQITLDRKKREEADARRAQGLETEEDETLMDSELKGIQDERLRRAKIDKESKLIINGHTEKLDGTINQTMDERYKQLEEKVAIGASSMNISSRKR</sequence>
<keyword evidence="3" id="KW-1185">Reference proteome</keyword>
<organism evidence="2 3">
    <name type="scientific">Halteria grandinella</name>
    <dbReference type="NCBI Taxonomy" id="5974"/>
    <lineage>
        <taxon>Eukaryota</taxon>
        <taxon>Sar</taxon>
        <taxon>Alveolata</taxon>
        <taxon>Ciliophora</taxon>
        <taxon>Intramacronucleata</taxon>
        <taxon>Spirotrichea</taxon>
        <taxon>Stichotrichia</taxon>
        <taxon>Sporadotrichida</taxon>
        <taxon>Halteriidae</taxon>
        <taxon>Halteria</taxon>
    </lineage>
</organism>
<feature type="region of interest" description="Disordered" evidence="1">
    <location>
        <begin position="166"/>
        <end position="193"/>
    </location>
</feature>
<evidence type="ECO:0000256" key="1">
    <source>
        <dbReference type="SAM" id="MobiDB-lite"/>
    </source>
</evidence>